<evidence type="ECO:0000313" key="8">
    <source>
        <dbReference type="Proteomes" id="UP001143981"/>
    </source>
</evidence>
<dbReference type="EMBL" id="JANBOI010000001">
    <property type="protein sequence ID" value="KAJ1736217.1"/>
    <property type="molecule type" value="Genomic_DNA"/>
</dbReference>
<evidence type="ECO:0000256" key="2">
    <source>
        <dbReference type="ARBA" id="ARBA00007690"/>
    </source>
</evidence>
<dbReference type="InterPro" id="IPR016024">
    <property type="entry name" value="ARM-type_fold"/>
</dbReference>
<dbReference type="AlphaFoldDB" id="A0A9W8CYF9"/>
<dbReference type="InterPro" id="IPR011989">
    <property type="entry name" value="ARM-like"/>
</dbReference>
<dbReference type="Gene3D" id="1.25.10.10">
    <property type="entry name" value="Leucine-rich Repeat Variant"/>
    <property type="match status" value="1"/>
</dbReference>
<dbReference type="Proteomes" id="UP001143981">
    <property type="component" value="Unassembled WGS sequence"/>
</dbReference>
<feature type="compositionally biased region" description="Basic residues" evidence="4">
    <location>
        <begin position="1250"/>
        <end position="1261"/>
    </location>
</feature>
<comment type="similarity">
    <text evidence="2">Belongs to the RRP12 family.</text>
</comment>
<dbReference type="InterPro" id="IPR057860">
    <property type="entry name" value="HEAT_RRP12_N"/>
</dbReference>
<feature type="region of interest" description="Disordered" evidence="4">
    <location>
        <begin position="1026"/>
        <end position="1074"/>
    </location>
</feature>
<gene>
    <name evidence="7" type="primary">RRP12</name>
    <name evidence="7" type="ORF">LPJ61_000001</name>
</gene>
<dbReference type="Pfam" id="PF25772">
    <property type="entry name" value="HEAT_RRP12_N"/>
    <property type="match status" value="1"/>
</dbReference>
<feature type="compositionally biased region" description="Acidic residues" evidence="4">
    <location>
        <begin position="1177"/>
        <end position="1188"/>
    </location>
</feature>
<evidence type="ECO:0000313" key="7">
    <source>
        <dbReference type="EMBL" id="KAJ1736217.1"/>
    </source>
</evidence>
<dbReference type="OrthoDB" id="2192888at2759"/>
<dbReference type="PANTHER" id="PTHR48287">
    <property type="entry name" value="ARM REPEAT SUPERFAMILY PROTEIN"/>
    <property type="match status" value="1"/>
</dbReference>
<reference evidence="7" key="1">
    <citation type="submission" date="2022-07" db="EMBL/GenBank/DDBJ databases">
        <title>Phylogenomic reconstructions and comparative analyses of Kickxellomycotina fungi.</title>
        <authorList>
            <person name="Reynolds N.K."/>
            <person name="Stajich J.E."/>
            <person name="Barry K."/>
            <person name="Grigoriev I.V."/>
            <person name="Crous P."/>
            <person name="Smith M.E."/>
        </authorList>
    </citation>
    <scope>NUCLEOTIDE SEQUENCE</scope>
    <source>
        <strain evidence="7">BCRC 34381</strain>
    </source>
</reference>
<dbReference type="InterPro" id="IPR052087">
    <property type="entry name" value="RRP12"/>
</dbReference>
<feature type="region of interest" description="Disordered" evidence="4">
    <location>
        <begin position="1095"/>
        <end position="1146"/>
    </location>
</feature>
<evidence type="ECO:0000256" key="1">
    <source>
        <dbReference type="ARBA" id="ARBA00004123"/>
    </source>
</evidence>
<feature type="compositionally biased region" description="Basic and acidic residues" evidence="4">
    <location>
        <begin position="1212"/>
        <end position="1227"/>
    </location>
</feature>
<feature type="domain" description="RRP12 HEAT" evidence="5">
    <location>
        <begin position="323"/>
        <end position="599"/>
    </location>
</feature>
<sequence>MDSGLEQQLHKLREQITCKAAHQQQHAAILLAVEETIKEQGAAAEPAGYFAALMTLLEQQVGAGSKANPGAITYLLSLILPHVSHAVLRAKFTTMMAVLSQSLDLAAADVALLRSVVACLETVLLAQDASSWRQPIAQGTFKSLLQLAIDSKPKVRRRAQEAVSALLARPPPPAAVHPAAQITSRFVLGVLGNTKADNQAAIHILQLVKQTEMVWPPSEFGELCAALMQLPRLNVPFLGTLSFQVLETMFASASESLDEDQFRDILIAAIDLKPSINDSMASEAWLRIVQKGYAAFASIGAEACFQSLPDLVDLIIPDIELGKQSTRDAATRCIWALIRQCIPDAALESDGMQQLIKTLATGLSYRYRESWALVFLLIAALFQRLGRHAHPSMDAIAIEVANMRMEPEFRFKDEADAVLGAAIRAVGPQAFLEIVPLNIDVGQRQGETGRAWLLPLMKSHIRNAPLGYFVTEMLPLADGLAAQSQKSAAKGREVESKVFDALSQQVWALLGGFCNVPHDIVDTFSPAFAERLANEMLEVPALRPAICGALQTLLTAVHTLAHGDIAGGPLTVQQALAAEQHLARFAPDYLSQLFNIFAQSPGAGRGYLMDTITAFLEVVTSSEVNATFVRVCTMLDKSLKAHKPPAPAELTERYLEAHPPPTAHTMVDLAVVMAPHLDAERLQMLTRAALMLVQQNEDAILQKKGYKALARLVEQPEGSAARQLIESSLAGQLMPMLAKSAETAAVSSRRGRLVVVSALTRVLADDQLHFIPAMLSEAIVSTKDSNERARAAAFDTLLAMGRRMHQGGVVNMAAVTGDTGRDGDGEMVPEKQASIEEYFKMIAAGLAAQTPHMISATIAALSRALFEFHKLLDSGFIVDLLNTVMMFVVHNNREIARASLGFVKVAAVALPKEVLMVHLGEIIPCILKWSHEFKNKLRLKCRHIMDRLARRLGLDAVAKATPEEHVKLIDSMRKKQQQQQQQRSQRPKESDAGQRPAADEALQGAAGGGKKPFGSTYEDIIYGSESELEDSGDEAASRAKKSKAARGAAGRRGEQGDGARGGGGALSGAWIKEDTDGPLDFLDRKAFTHFSLADPAARAAEASRRTRSAPKMKGGKLVFEDEEEMARKAKAAATEAGEGGGEGAAGEDYYVQSLKSKDGFYRTANQKIKFRKRQGGDSDDEMDVGSDDEGGKQGRAGAKKRSKGNSGAAYGREFRAKKAQGDVKRGNVDPYAYIPLNPRTMKKGAISVKGSRKPNKRGAQA</sequence>
<dbReference type="SUPFAM" id="SSF48371">
    <property type="entry name" value="ARM repeat"/>
    <property type="match status" value="1"/>
</dbReference>
<feature type="region of interest" description="Disordered" evidence="4">
    <location>
        <begin position="1165"/>
        <end position="1261"/>
    </location>
</feature>
<evidence type="ECO:0000259" key="6">
    <source>
        <dbReference type="Pfam" id="PF25772"/>
    </source>
</evidence>
<name>A0A9W8CYF9_9FUNG</name>
<keyword evidence="3" id="KW-0539">Nucleus</keyword>
<feature type="region of interest" description="Disordered" evidence="4">
    <location>
        <begin position="970"/>
        <end position="1012"/>
    </location>
</feature>
<dbReference type="GO" id="GO:0005634">
    <property type="term" value="C:nucleus"/>
    <property type="evidence" value="ECO:0007669"/>
    <property type="project" value="UniProtKB-SubCell"/>
</dbReference>
<evidence type="ECO:0000256" key="3">
    <source>
        <dbReference type="ARBA" id="ARBA00023242"/>
    </source>
</evidence>
<comment type="subcellular location">
    <subcellularLocation>
        <location evidence="1">Nucleus</location>
    </subcellularLocation>
</comment>
<protein>
    <submittedName>
        <fullName evidence="7">Pre-rRNA processing protein</fullName>
    </submittedName>
</protein>
<accession>A0A9W8CYF9</accession>
<feature type="compositionally biased region" description="Basic residues" evidence="4">
    <location>
        <begin position="1105"/>
        <end position="1114"/>
    </location>
</feature>
<dbReference type="Pfam" id="PF08161">
    <property type="entry name" value="RRP12_HEAT"/>
    <property type="match status" value="1"/>
</dbReference>
<organism evidence="7 8">
    <name type="scientific">Coemansia biformis</name>
    <dbReference type="NCBI Taxonomy" id="1286918"/>
    <lineage>
        <taxon>Eukaryota</taxon>
        <taxon>Fungi</taxon>
        <taxon>Fungi incertae sedis</taxon>
        <taxon>Zoopagomycota</taxon>
        <taxon>Kickxellomycotina</taxon>
        <taxon>Kickxellomycetes</taxon>
        <taxon>Kickxellales</taxon>
        <taxon>Kickxellaceae</taxon>
        <taxon>Coemansia</taxon>
    </lineage>
</organism>
<evidence type="ECO:0000259" key="5">
    <source>
        <dbReference type="Pfam" id="PF08161"/>
    </source>
</evidence>
<dbReference type="InterPro" id="IPR012978">
    <property type="entry name" value="HEAT_RRP12"/>
</dbReference>
<dbReference type="PANTHER" id="PTHR48287:SF1">
    <property type="entry name" value="ARM REPEAT SUPERFAMILY PROTEIN"/>
    <property type="match status" value="1"/>
</dbReference>
<comment type="caution">
    <text evidence="7">The sequence shown here is derived from an EMBL/GenBank/DDBJ whole genome shotgun (WGS) entry which is preliminary data.</text>
</comment>
<feature type="domain" description="RRP12 N-terminal HEAT" evidence="6">
    <location>
        <begin position="20"/>
        <end position="253"/>
    </location>
</feature>
<proteinExistence type="inferred from homology"/>
<keyword evidence="8" id="KW-1185">Reference proteome</keyword>
<evidence type="ECO:0000256" key="4">
    <source>
        <dbReference type="SAM" id="MobiDB-lite"/>
    </source>
</evidence>